<organism evidence="2 3">
    <name type="scientific">Paenibacillus antri</name>
    <dbReference type="NCBI Taxonomy" id="2582848"/>
    <lineage>
        <taxon>Bacteria</taxon>
        <taxon>Bacillati</taxon>
        <taxon>Bacillota</taxon>
        <taxon>Bacilli</taxon>
        <taxon>Bacillales</taxon>
        <taxon>Paenibacillaceae</taxon>
        <taxon>Paenibacillus</taxon>
    </lineage>
</organism>
<name>A0A5R9GDI6_9BACL</name>
<dbReference type="AlphaFoldDB" id="A0A5R9GDI6"/>
<sequence>MKKMMILSMAVLLALLISSCGNNASQADDHGDHGEHGGEKAAERETLNASFGFPSGAPKAGEETELSIEITNERGERLRDFEVSHEKLLHLIVVDHDLKFFNHVHPELQADGTFLIRTTFPTGGEYKLFADVVPVGGAGATLTEWVTVEGPEGEHAEIAVDSLLRQEANGKEVELSVSSMKPDEEVTLTFFVRDAATKKEINDLQPYLGAVGHVVILSADAERYIHVHPLDEASTGPAAAFATSFPQAGIYKIWGQFRHNDEVFTVPYVIDVK</sequence>
<protein>
    <recommendedName>
        <fullName evidence="4">Secreted protein</fullName>
    </recommendedName>
</protein>
<gene>
    <name evidence="2" type="ORF">FE782_16110</name>
</gene>
<dbReference type="OrthoDB" id="128043at2"/>
<reference evidence="2 3" key="1">
    <citation type="submission" date="2019-05" db="EMBL/GenBank/DDBJ databases">
        <authorList>
            <person name="Narsing Rao M.P."/>
            <person name="Li W.J."/>
        </authorList>
    </citation>
    <scope>NUCLEOTIDE SEQUENCE [LARGE SCALE GENOMIC DNA]</scope>
    <source>
        <strain evidence="2 3">SYSU_K30003</strain>
    </source>
</reference>
<evidence type="ECO:0000313" key="2">
    <source>
        <dbReference type="EMBL" id="TLS51254.1"/>
    </source>
</evidence>
<keyword evidence="3" id="KW-1185">Reference proteome</keyword>
<evidence type="ECO:0008006" key="4">
    <source>
        <dbReference type="Google" id="ProtNLM"/>
    </source>
</evidence>
<evidence type="ECO:0000256" key="1">
    <source>
        <dbReference type="SAM" id="SignalP"/>
    </source>
</evidence>
<proteinExistence type="predicted"/>
<dbReference type="PROSITE" id="PS51257">
    <property type="entry name" value="PROKAR_LIPOPROTEIN"/>
    <property type="match status" value="1"/>
</dbReference>
<evidence type="ECO:0000313" key="3">
    <source>
        <dbReference type="Proteomes" id="UP000309676"/>
    </source>
</evidence>
<comment type="caution">
    <text evidence="2">The sequence shown here is derived from an EMBL/GenBank/DDBJ whole genome shotgun (WGS) entry which is preliminary data.</text>
</comment>
<feature type="signal peptide" evidence="1">
    <location>
        <begin position="1"/>
        <end position="24"/>
    </location>
</feature>
<keyword evidence="1" id="KW-0732">Signal</keyword>
<dbReference type="RefSeq" id="WP_138195248.1">
    <property type="nucleotide sequence ID" value="NZ_VCIW01000010.1"/>
</dbReference>
<feature type="chain" id="PRO_5038831359" description="Secreted protein" evidence="1">
    <location>
        <begin position="25"/>
        <end position="273"/>
    </location>
</feature>
<dbReference type="EMBL" id="VCIW01000010">
    <property type="protein sequence ID" value="TLS51254.1"/>
    <property type="molecule type" value="Genomic_DNA"/>
</dbReference>
<accession>A0A5R9GDI6</accession>
<dbReference type="Proteomes" id="UP000309676">
    <property type="component" value="Unassembled WGS sequence"/>
</dbReference>